<dbReference type="NCBIfam" id="NF004388">
    <property type="entry name" value="PRK05749.1-4"/>
    <property type="match status" value="1"/>
</dbReference>
<organism evidence="12 13">
    <name type="scientific">Methylophaga thalassica</name>
    <dbReference type="NCBI Taxonomy" id="40223"/>
    <lineage>
        <taxon>Bacteria</taxon>
        <taxon>Pseudomonadati</taxon>
        <taxon>Pseudomonadota</taxon>
        <taxon>Gammaproteobacteria</taxon>
        <taxon>Thiotrichales</taxon>
        <taxon>Piscirickettsiaceae</taxon>
        <taxon>Methylophaga</taxon>
    </lineage>
</organism>
<feature type="domain" description="Glycosyl transferase family 1" evidence="10">
    <location>
        <begin position="274"/>
        <end position="428"/>
    </location>
</feature>
<keyword evidence="5" id="KW-0997">Cell inner membrane</keyword>
<keyword evidence="9" id="KW-0812">Transmembrane</keyword>
<dbReference type="Gene3D" id="3.40.50.2000">
    <property type="entry name" value="Glycogen Phosphorylase B"/>
    <property type="match status" value="1"/>
</dbReference>
<keyword evidence="13" id="KW-1185">Reference proteome</keyword>
<reference evidence="12" key="2">
    <citation type="submission" date="2023-01" db="EMBL/GenBank/DDBJ databases">
        <title>Draft genome sequence of Methylophaga thalassica strain NBRC 102424.</title>
        <authorList>
            <person name="Sun Q."/>
            <person name="Mori K."/>
        </authorList>
    </citation>
    <scope>NUCLEOTIDE SEQUENCE</scope>
    <source>
        <strain evidence="12">NBRC 102424</strain>
    </source>
</reference>
<evidence type="ECO:0000313" key="12">
    <source>
        <dbReference type="EMBL" id="GLQ00183.1"/>
    </source>
</evidence>
<evidence type="ECO:0000256" key="4">
    <source>
        <dbReference type="ARBA" id="ARBA00019077"/>
    </source>
</evidence>
<gene>
    <name evidence="12" type="primary">kdtA</name>
    <name evidence="12" type="ORF">GCM10007891_20360</name>
</gene>
<comment type="similarity">
    <text evidence="9">Belongs to the glycosyltransferase group 1 family.</text>
</comment>
<evidence type="ECO:0000256" key="1">
    <source>
        <dbReference type="ARBA" id="ARBA00004196"/>
    </source>
</evidence>
<dbReference type="Proteomes" id="UP001161423">
    <property type="component" value="Unassembled WGS sequence"/>
</dbReference>
<dbReference type="EC" id="2.4.99.12" evidence="3 9"/>
<keyword evidence="9" id="KW-1003">Cell membrane</keyword>
<keyword evidence="9" id="KW-0472">Membrane</keyword>
<keyword evidence="9" id="KW-1133">Transmembrane helix</keyword>
<comment type="catalytic activity">
    <reaction evidence="8 9">
        <text>lipid IVA (E. coli) + CMP-3-deoxy-beta-D-manno-octulosonate = alpha-Kdo-(2-&gt;6)-lipid IVA (E. coli) + CMP + H(+)</text>
        <dbReference type="Rhea" id="RHEA:28066"/>
        <dbReference type="ChEBI" id="CHEBI:15378"/>
        <dbReference type="ChEBI" id="CHEBI:58603"/>
        <dbReference type="ChEBI" id="CHEBI:60364"/>
        <dbReference type="ChEBI" id="CHEBI:60377"/>
        <dbReference type="ChEBI" id="CHEBI:85987"/>
        <dbReference type="EC" id="2.4.99.12"/>
    </reaction>
</comment>
<dbReference type="Gene3D" id="3.40.50.11720">
    <property type="entry name" value="3-Deoxy-D-manno-octulosonic-acid transferase, N-terminal domain"/>
    <property type="match status" value="1"/>
</dbReference>
<protein>
    <recommendedName>
        <fullName evidence="4 9">3-deoxy-D-manno-octulosonic acid transferase</fullName>
        <shortName evidence="9">Kdo transferase</shortName>
        <ecNumber evidence="3 9">2.4.99.12</ecNumber>
    </recommendedName>
    <alternativeName>
        <fullName evidence="7 9">Lipid IV(A) 3-deoxy-D-manno-octulosonic acid transferase</fullName>
    </alternativeName>
</protein>
<dbReference type="SUPFAM" id="SSF53756">
    <property type="entry name" value="UDP-Glycosyltransferase/glycogen phosphorylase"/>
    <property type="match status" value="1"/>
</dbReference>
<evidence type="ECO:0000259" key="11">
    <source>
        <dbReference type="Pfam" id="PF04413"/>
    </source>
</evidence>
<keyword evidence="6 9" id="KW-0808">Transferase</keyword>
<evidence type="ECO:0000259" key="10">
    <source>
        <dbReference type="Pfam" id="PF00534"/>
    </source>
</evidence>
<dbReference type="PANTHER" id="PTHR42755">
    <property type="entry name" value="3-DEOXY-MANNO-OCTULOSONATE CYTIDYLYLTRANSFERASE"/>
    <property type="match status" value="1"/>
</dbReference>
<dbReference type="InterPro" id="IPR039901">
    <property type="entry name" value="Kdotransferase"/>
</dbReference>
<dbReference type="GO" id="GO:0016740">
    <property type="term" value="F:transferase activity"/>
    <property type="evidence" value="ECO:0007669"/>
    <property type="project" value="UniProtKB-KW"/>
</dbReference>
<comment type="caution">
    <text evidence="12">The sequence shown here is derived from an EMBL/GenBank/DDBJ whole genome shotgun (WGS) entry which is preliminary data.</text>
</comment>
<dbReference type="InterPro" id="IPR038107">
    <property type="entry name" value="Glycos_transf_N_sf"/>
</dbReference>
<keyword evidence="9" id="KW-0448">Lipopolysaccharide biosynthesis</keyword>
<evidence type="ECO:0000256" key="7">
    <source>
        <dbReference type="ARBA" id="ARBA00031445"/>
    </source>
</evidence>
<evidence type="ECO:0000256" key="8">
    <source>
        <dbReference type="ARBA" id="ARBA00049183"/>
    </source>
</evidence>
<feature type="transmembrane region" description="Helical" evidence="9">
    <location>
        <begin position="31"/>
        <end position="50"/>
    </location>
</feature>
<reference evidence="12" key="1">
    <citation type="journal article" date="2014" name="Int. J. Syst. Evol. Microbiol.">
        <title>Complete genome of a new Firmicutes species belonging to the dominant human colonic microbiota ('Ruminococcus bicirculans') reveals two chromosomes and a selective capacity to utilize plant glucans.</title>
        <authorList>
            <consortium name="NISC Comparative Sequencing Program"/>
            <person name="Wegmann U."/>
            <person name="Louis P."/>
            <person name="Goesmann A."/>
            <person name="Henrissat B."/>
            <person name="Duncan S.H."/>
            <person name="Flint H.J."/>
        </authorList>
    </citation>
    <scope>NUCLEOTIDE SEQUENCE</scope>
    <source>
        <strain evidence="12">NBRC 102424</strain>
    </source>
</reference>
<feature type="domain" description="3-deoxy-D-manno-octulosonic-acid transferase N-terminal" evidence="11">
    <location>
        <begin position="60"/>
        <end position="239"/>
    </location>
</feature>
<accession>A0ABQ5TXK2</accession>
<evidence type="ECO:0000313" key="13">
    <source>
        <dbReference type="Proteomes" id="UP001161423"/>
    </source>
</evidence>
<evidence type="ECO:0000256" key="9">
    <source>
        <dbReference type="RuleBase" id="RU365103"/>
    </source>
</evidence>
<dbReference type="PANTHER" id="PTHR42755:SF1">
    <property type="entry name" value="3-DEOXY-D-MANNO-OCTULOSONIC ACID TRANSFERASE, MITOCHONDRIAL-RELATED"/>
    <property type="match status" value="1"/>
</dbReference>
<dbReference type="Pfam" id="PF04413">
    <property type="entry name" value="Glycos_transf_N"/>
    <property type="match status" value="1"/>
</dbReference>
<dbReference type="Pfam" id="PF00534">
    <property type="entry name" value="Glycos_transf_1"/>
    <property type="match status" value="1"/>
</dbReference>
<evidence type="ECO:0000256" key="6">
    <source>
        <dbReference type="ARBA" id="ARBA00022679"/>
    </source>
</evidence>
<sequence>MFIQVLLLSQSSAYAIIPAYFSLLYESDLRVFYNIVFTLAVPFILLRLLWRGTKASAYFKRWDERFAITLPSVNKSKSVIWVHAVSMGEVEACRPLVAAIQSTYPEHQILITTMTPTGSTRVKALYADNVIHCYLPYDLPVIMRRFIQAIQPVFGVIMETELWPNLIHHCRKQNIPLVLANARMSERSLKGYQRIPSLTREILQSFTVIAAQAQQDRERFIELGADRDKVHAVGNLKFEVNLSPTIVEQAEAIRSMWGNRSVFIAASTHEGEDEIILNASRQIRAQVPDLLLIIVPRHPERFDKVAALCQRAGFKILRRSENGLCRSDIQILVIDSMGELPIFYACSDIAFVGGSLVPTGGHNILEPAALSRPVIVGPHVFNFAEITQQFITAQAAIQVGNAEMLATTVIELLKNPPKRTAMGEAGQQLIKQSQGGSQRLLNLIKYNIHV</sequence>
<evidence type="ECO:0000256" key="3">
    <source>
        <dbReference type="ARBA" id="ARBA00012621"/>
    </source>
</evidence>
<evidence type="ECO:0000256" key="5">
    <source>
        <dbReference type="ARBA" id="ARBA00022519"/>
    </source>
</evidence>
<comment type="subcellular location">
    <subcellularLocation>
        <location evidence="1">Cell envelope</location>
    </subcellularLocation>
    <subcellularLocation>
        <location evidence="9">Cell membrane</location>
    </subcellularLocation>
</comment>
<comment type="function">
    <text evidence="9">Involved in lipopolysaccharide (LPS) biosynthesis. Catalyzes the transfer of 3-deoxy-D-manno-octulosonate (Kdo) residue(s) from CMP-Kdo to lipid IV(A), the tetraacyldisaccharide-1,4'-bisphosphate precursor of lipid A.</text>
</comment>
<dbReference type="InterPro" id="IPR001296">
    <property type="entry name" value="Glyco_trans_1"/>
</dbReference>
<evidence type="ECO:0000256" key="2">
    <source>
        <dbReference type="ARBA" id="ARBA00004713"/>
    </source>
</evidence>
<proteinExistence type="inferred from homology"/>
<name>A0ABQ5TXK2_9GAMM</name>
<comment type="pathway">
    <text evidence="2 9">Bacterial outer membrane biogenesis; LPS core biosynthesis.</text>
</comment>
<dbReference type="InterPro" id="IPR007507">
    <property type="entry name" value="Glycos_transf_N"/>
</dbReference>
<dbReference type="EMBL" id="BSND01000005">
    <property type="protein sequence ID" value="GLQ00183.1"/>
    <property type="molecule type" value="Genomic_DNA"/>
</dbReference>